<comment type="similarity">
    <text evidence="1">Belongs to the protein-tyrosine phosphatase family. Non-receptor class dual specificity subfamily.</text>
</comment>
<dbReference type="InterPro" id="IPR000340">
    <property type="entry name" value="Dual-sp_phosphatase_cat-dom"/>
</dbReference>
<keyword evidence="2" id="KW-0378">Hydrolase</keyword>
<dbReference type="OrthoDB" id="10252009at2759"/>
<evidence type="ECO:0000256" key="1">
    <source>
        <dbReference type="ARBA" id="ARBA00008601"/>
    </source>
</evidence>
<dbReference type="EMBL" id="CAJJDN010000009">
    <property type="protein sequence ID" value="CAD8055215.1"/>
    <property type="molecule type" value="Genomic_DNA"/>
</dbReference>
<reference evidence="6" key="1">
    <citation type="submission" date="2021-01" db="EMBL/GenBank/DDBJ databases">
        <authorList>
            <consortium name="Genoscope - CEA"/>
            <person name="William W."/>
        </authorList>
    </citation>
    <scope>NUCLEOTIDE SEQUENCE</scope>
</reference>
<proteinExistence type="inferred from homology"/>
<feature type="domain" description="Tyrosine-protein phosphatase" evidence="4">
    <location>
        <begin position="1"/>
        <end position="144"/>
    </location>
</feature>
<dbReference type="InterPro" id="IPR016130">
    <property type="entry name" value="Tyr_Pase_AS"/>
</dbReference>
<evidence type="ECO:0000259" key="5">
    <source>
        <dbReference type="PROSITE" id="PS50056"/>
    </source>
</evidence>
<dbReference type="InterPro" id="IPR000387">
    <property type="entry name" value="Tyr_Pase_dom"/>
</dbReference>
<dbReference type="InterPro" id="IPR020422">
    <property type="entry name" value="TYR_PHOSPHATASE_DUAL_dom"/>
</dbReference>
<name>A0A8S1KNB2_9CILI</name>
<feature type="domain" description="Tyrosine specific protein phosphatases" evidence="5">
    <location>
        <begin position="66"/>
        <end position="123"/>
    </location>
</feature>
<sequence>MSLFSNTNMSHVFTQNQNKLYIGNIRSPTINMRAVLSVIEIPITLNTNHFHKQIPATDDIEFKLSRYFDEGADFIHNHLKYGNVLVHCYAGISRSASLVIAYLIKYHNYTTQTAIKFLQKSRPIIEPNDGFIAQLKDYENRGKTVKSYLIKESKQETKNEIKPYHRQVKSFLSPRIKTLF</sequence>
<comment type="caution">
    <text evidence="6">The sequence shown here is derived from an EMBL/GenBank/DDBJ whole genome shotgun (WGS) entry which is preliminary data.</text>
</comment>
<accession>A0A8S1KNB2</accession>
<dbReference type="SMART" id="SM00195">
    <property type="entry name" value="DSPc"/>
    <property type="match status" value="1"/>
</dbReference>
<dbReference type="PANTHER" id="PTHR45961:SF6">
    <property type="entry name" value="IP21249P"/>
    <property type="match status" value="1"/>
</dbReference>
<organism evidence="6 7">
    <name type="scientific">Paramecium sonneborni</name>
    <dbReference type="NCBI Taxonomy" id="65129"/>
    <lineage>
        <taxon>Eukaryota</taxon>
        <taxon>Sar</taxon>
        <taxon>Alveolata</taxon>
        <taxon>Ciliophora</taxon>
        <taxon>Intramacronucleata</taxon>
        <taxon>Oligohymenophorea</taxon>
        <taxon>Peniculida</taxon>
        <taxon>Parameciidae</taxon>
        <taxon>Paramecium</taxon>
    </lineage>
</organism>
<evidence type="ECO:0000313" key="7">
    <source>
        <dbReference type="Proteomes" id="UP000692954"/>
    </source>
</evidence>
<evidence type="ECO:0008006" key="8">
    <source>
        <dbReference type="Google" id="ProtNLM"/>
    </source>
</evidence>
<keyword evidence="7" id="KW-1185">Reference proteome</keyword>
<evidence type="ECO:0000256" key="3">
    <source>
        <dbReference type="ARBA" id="ARBA00022912"/>
    </source>
</evidence>
<dbReference type="CDD" id="cd14498">
    <property type="entry name" value="DSP"/>
    <property type="match status" value="1"/>
</dbReference>
<dbReference type="InterPro" id="IPR052103">
    <property type="entry name" value="Dual_spec_Phospatases"/>
</dbReference>
<keyword evidence="3" id="KW-0904">Protein phosphatase</keyword>
<evidence type="ECO:0000313" key="6">
    <source>
        <dbReference type="EMBL" id="CAD8055215.1"/>
    </source>
</evidence>
<dbReference type="PROSITE" id="PS50056">
    <property type="entry name" value="TYR_PHOSPHATASE_2"/>
    <property type="match status" value="1"/>
</dbReference>
<dbReference type="PROSITE" id="PS00383">
    <property type="entry name" value="TYR_PHOSPHATASE_1"/>
    <property type="match status" value="1"/>
</dbReference>
<dbReference type="AlphaFoldDB" id="A0A8S1KNB2"/>
<evidence type="ECO:0000256" key="2">
    <source>
        <dbReference type="ARBA" id="ARBA00022801"/>
    </source>
</evidence>
<dbReference type="PANTHER" id="PTHR45961">
    <property type="entry name" value="IP21249P"/>
    <property type="match status" value="1"/>
</dbReference>
<evidence type="ECO:0000259" key="4">
    <source>
        <dbReference type="PROSITE" id="PS50054"/>
    </source>
</evidence>
<protein>
    <recommendedName>
        <fullName evidence="8">Protein-tyrosine-phosphatase</fullName>
    </recommendedName>
</protein>
<dbReference type="Pfam" id="PF00782">
    <property type="entry name" value="DSPc"/>
    <property type="match status" value="1"/>
</dbReference>
<dbReference type="Proteomes" id="UP000692954">
    <property type="component" value="Unassembled WGS sequence"/>
</dbReference>
<gene>
    <name evidence="6" type="ORF">PSON_ATCC_30995.1.T0090129</name>
</gene>
<dbReference type="PROSITE" id="PS50054">
    <property type="entry name" value="TYR_PHOSPHATASE_DUAL"/>
    <property type="match status" value="1"/>
</dbReference>
<dbReference type="GO" id="GO:0004721">
    <property type="term" value="F:phosphoprotein phosphatase activity"/>
    <property type="evidence" value="ECO:0007669"/>
    <property type="project" value="UniProtKB-KW"/>
</dbReference>